<comment type="pathway">
    <text evidence="7">Cofactor biosynthesis; adenosylcobalamin biosynthesis; cob(II)yrinate a,c-diamide from sirohydrochlorin (anaerobic route): step 10/10.</text>
</comment>
<feature type="site" description="Increases nucleophilicity of active site Cys" evidence="7">
    <location>
        <position position="442"/>
    </location>
</feature>
<dbReference type="InterPro" id="IPR027417">
    <property type="entry name" value="P-loop_NTPase"/>
</dbReference>
<evidence type="ECO:0000256" key="7">
    <source>
        <dbReference type="HAMAP-Rule" id="MF_00027"/>
    </source>
</evidence>
<dbReference type="CDD" id="cd05388">
    <property type="entry name" value="CobB_N"/>
    <property type="match status" value="1"/>
</dbReference>
<dbReference type="Gene3D" id="3.40.50.300">
    <property type="entry name" value="P-loop containing nucleotide triphosphate hydrolases"/>
    <property type="match status" value="2"/>
</dbReference>
<dbReference type="InterPro" id="IPR011698">
    <property type="entry name" value="GATase_3"/>
</dbReference>
<dbReference type="EMBL" id="BAABQU010000004">
    <property type="protein sequence ID" value="GAA5439003.1"/>
    <property type="molecule type" value="Genomic_DNA"/>
</dbReference>
<keyword evidence="11" id="KW-1185">Reference proteome</keyword>
<comment type="similarity">
    <text evidence="7">Belongs to the CobB/CbiA family.</text>
</comment>
<comment type="function">
    <text evidence="7">Catalyzes the ATP-dependent amidation of the two carboxylate groups at positions a and c of cobyrinate, using either L-glutamine or ammonia as the nitrogen source.</text>
</comment>
<comment type="caution">
    <text evidence="10">The sequence shown here is derived from an EMBL/GenBank/DDBJ whole genome shotgun (WGS) entry which is preliminary data.</text>
</comment>
<evidence type="ECO:0000256" key="4">
    <source>
        <dbReference type="ARBA" id="ARBA00022840"/>
    </source>
</evidence>
<dbReference type="InterPro" id="IPR002586">
    <property type="entry name" value="CobQ/CobB/MinD/ParA_Nub-bd_dom"/>
</dbReference>
<evidence type="ECO:0000256" key="6">
    <source>
        <dbReference type="ARBA" id="ARBA00022962"/>
    </source>
</evidence>
<keyword evidence="3 7" id="KW-0547">Nucleotide-binding</keyword>
<evidence type="ECO:0000256" key="5">
    <source>
        <dbReference type="ARBA" id="ARBA00022842"/>
    </source>
</evidence>
<feature type="active site" description="Nucleophile" evidence="7">
    <location>
        <position position="343"/>
    </location>
</feature>
<dbReference type="CDD" id="cd03130">
    <property type="entry name" value="GATase1_CobB"/>
    <property type="match status" value="1"/>
</dbReference>
<keyword evidence="5 7" id="KW-0460">Magnesium</keyword>
<evidence type="ECO:0000259" key="8">
    <source>
        <dbReference type="Pfam" id="PF01656"/>
    </source>
</evidence>
<dbReference type="SUPFAM" id="SSF52540">
    <property type="entry name" value="P-loop containing nucleoside triphosphate hydrolases"/>
    <property type="match status" value="1"/>
</dbReference>
<dbReference type="PANTHER" id="PTHR43873:SF1">
    <property type="entry name" value="COBYRINATE A,C-DIAMIDE SYNTHASE"/>
    <property type="match status" value="1"/>
</dbReference>
<sequence length="465" mass="48728">MTPPDPALTAPRPAPGMPRLVIAAAHSGSGKTTVASLLCLALRARGLRVQPFKLGPDYLDPTHLTRAAGRDARNLDSFLLPRERLSALFARAAAPADVSVLEGVMGLYDGRDPLSDEHSTADLAGLLGAPVVLVIDAGGMARTAAAVAAGLRDFAPLTVPPVRVAGVILNRVGGERHAELCEAALAQVGLPVLGFVPRDERLHLPARHLGLLSAEQASWDAADALHAARFLRLDALLAAAQAPALPLPPPTPVPAGERVRIGVAHDEAFHFSYPDALDELRAQGADLVPFSPLRDAGLPPGLGGLLLPGGYPEAHAAELEANAAMRAAVRAFAASGRPVIGECGGLMYLGHSLETPERTFEMCGVTPDRTRMAPRLTLGYRDAHALQGTPLAPAGAALRGHEFHHSVLTHAPTHPAYCWQAPDGTPVHEGYARGNVLASYLHLHLGADPALARRLVEQCRDLGSP</sequence>
<keyword evidence="7" id="KW-0169">Cobalamin biosynthesis</keyword>
<dbReference type="InterPro" id="IPR004484">
    <property type="entry name" value="CbiA/CobB_synth"/>
</dbReference>
<dbReference type="InterPro" id="IPR029062">
    <property type="entry name" value="Class_I_gatase-like"/>
</dbReference>
<dbReference type="EC" id="6.3.5.11" evidence="7"/>
<comment type="miscellaneous">
    <text evidence="7">The a and c carboxylates of cobyrinate are activated for nucleophilic attack via formation of a phosphorylated intermediate by ATP. CbiA catalyzes first the amidation of the c-carboxylate, and then that of the a-carboxylate.</text>
</comment>
<reference evidence="10 11" key="1">
    <citation type="submission" date="2024-02" db="EMBL/GenBank/DDBJ databases">
        <title>Deinococcus caeni NBRC 101312.</title>
        <authorList>
            <person name="Ichikawa N."/>
            <person name="Katano-Makiyama Y."/>
            <person name="Hidaka K."/>
        </authorList>
    </citation>
    <scope>NUCLEOTIDE SEQUENCE [LARGE SCALE GENOMIC DNA]</scope>
    <source>
        <strain evidence="10 11">NBRC 101312</strain>
    </source>
</reference>
<keyword evidence="4 7" id="KW-0067">ATP-binding</keyword>
<proteinExistence type="inferred from homology"/>
<evidence type="ECO:0000256" key="1">
    <source>
        <dbReference type="ARBA" id="ARBA00001946"/>
    </source>
</evidence>
<evidence type="ECO:0000256" key="3">
    <source>
        <dbReference type="ARBA" id="ARBA00022741"/>
    </source>
</evidence>
<evidence type="ECO:0000313" key="10">
    <source>
        <dbReference type="EMBL" id="GAA5439003.1"/>
    </source>
</evidence>
<dbReference type="Pfam" id="PF01656">
    <property type="entry name" value="CbiA"/>
    <property type="match status" value="1"/>
</dbReference>
<dbReference type="NCBIfam" id="NF002204">
    <property type="entry name" value="PRK01077.1"/>
    <property type="match status" value="1"/>
</dbReference>
<keyword evidence="6 7" id="KW-0315">Glutamine amidotransferase</keyword>
<dbReference type="HAMAP" id="MF_00027">
    <property type="entry name" value="CobB_CbiA"/>
    <property type="match status" value="1"/>
</dbReference>
<evidence type="ECO:0000256" key="2">
    <source>
        <dbReference type="ARBA" id="ARBA00022598"/>
    </source>
</evidence>
<accession>A0ABP9U847</accession>
<dbReference type="PANTHER" id="PTHR43873">
    <property type="entry name" value="COBYRINATE A,C-DIAMIDE SYNTHASE"/>
    <property type="match status" value="1"/>
</dbReference>
<dbReference type="NCBIfam" id="TIGR00379">
    <property type="entry name" value="cobB"/>
    <property type="match status" value="1"/>
</dbReference>
<organism evidence="10 11">
    <name type="scientific">Deinococcus caeni</name>
    <dbReference type="NCBI Taxonomy" id="569127"/>
    <lineage>
        <taxon>Bacteria</taxon>
        <taxon>Thermotogati</taxon>
        <taxon>Deinococcota</taxon>
        <taxon>Deinococci</taxon>
        <taxon>Deinococcales</taxon>
        <taxon>Deinococcaceae</taxon>
        <taxon>Deinococcus</taxon>
    </lineage>
</organism>
<gene>
    <name evidence="7 10" type="primary">cbiA</name>
    <name evidence="10" type="ORF">Dcae01_00498</name>
</gene>
<comment type="domain">
    <text evidence="7">Comprises of two domains. The C-terminal domain contains the binding site for glutamine and catalyzes the hydrolysis of this substrate to glutamate and ammonia. The N-terminal domain is anticipated to bind ATP and cobyrinate and catalyzes the ultimate synthesis of the diamide product. The ammonia produced via the glutaminase domain is probably translocated to the adjacent domain via a molecular tunnel, where it reacts with an activated intermediate.</text>
</comment>
<dbReference type="SUPFAM" id="SSF52317">
    <property type="entry name" value="Class I glutamine amidotransferase-like"/>
    <property type="match status" value="1"/>
</dbReference>
<feature type="domain" description="CobB/CobQ-like glutamine amidotransferase" evidence="9">
    <location>
        <begin position="260"/>
        <end position="448"/>
    </location>
</feature>
<dbReference type="Gene3D" id="3.40.50.880">
    <property type="match status" value="1"/>
</dbReference>
<dbReference type="PROSITE" id="PS51274">
    <property type="entry name" value="GATASE_COBBQ"/>
    <property type="match status" value="1"/>
</dbReference>
<comment type="cofactor">
    <cofactor evidence="1 7">
        <name>Mg(2+)</name>
        <dbReference type="ChEBI" id="CHEBI:18420"/>
    </cofactor>
</comment>
<keyword evidence="2 7" id="KW-0436">Ligase</keyword>
<dbReference type="Pfam" id="PF07685">
    <property type="entry name" value="GATase_3"/>
    <property type="match status" value="1"/>
</dbReference>
<comment type="catalytic activity">
    <reaction evidence="7">
        <text>cob(II)yrinate + 2 L-glutamine + 2 ATP + 2 H2O = cob(II)yrinate a,c diamide + 2 L-glutamate + 2 ADP + 2 phosphate + 2 H(+)</text>
        <dbReference type="Rhea" id="RHEA:26289"/>
        <dbReference type="ChEBI" id="CHEBI:15377"/>
        <dbReference type="ChEBI" id="CHEBI:15378"/>
        <dbReference type="ChEBI" id="CHEBI:29985"/>
        <dbReference type="ChEBI" id="CHEBI:30616"/>
        <dbReference type="ChEBI" id="CHEBI:43474"/>
        <dbReference type="ChEBI" id="CHEBI:58359"/>
        <dbReference type="ChEBI" id="CHEBI:58537"/>
        <dbReference type="ChEBI" id="CHEBI:58894"/>
        <dbReference type="ChEBI" id="CHEBI:456216"/>
        <dbReference type="EC" id="6.3.5.11"/>
    </reaction>
</comment>
<feature type="domain" description="CobQ/CobB/MinD/ParA nucleotide binding" evidence="8">
    <location>
        <begin position="20"/>
        <end position="209"/>
    </location>
</feature>
<name>A0ABP9U847_9DEIO</name>
<protein>
    <recommendedName>
        <fullName evidence="7">Cobyrinate a,c-diamide synthase</fullName>
        <ecNumber evidence="7">6.3.5.11</ecNumber>
    </recommendedName>
    <alternativeName>
        <fullName evidence="7">Cobyrinic acid a,c-diamide synthetase</fullName>
    </alternativeName>
</protein>
<evidence type="ECO:0000313" key="11">
    <source>
        <dbReference type="Proteomes" id="UP001423409"/>
    </source>
</evidence>
<evidence type="ECO:0000259" key="9">
    <source>
        <dbReference type="Pfam" id="PF07685"/>
    </source>
</evidence>
<dbReference type="Proteomes" id="UP001423409">
    <property type="component" value="Unassembled WGS sequence"/>
</dbReference>